<name>X1U483_9ZZZZ</name>
<proteinExistence type="predicted"/>
<dbReference type="EMBL" id="BARW01028383">
    <property type="protein sequence ID" value="GAJ12309.1"/>
    <property type="molecule type" value="Genomic_DNA"/>
</dbReference>
<protein>
    <submittedName>
        <fullName evidence="1">Uncharacterized protein</fullName>
    </submittedName>
</protein>
<sequence length="35" mass="3906">TAEGMKWVKNQQADRVVELSEEDACLFLGETPPVD</sequence>
<evidence type="ECO:0000313" key="1">
    <source>
        <dbReference type="EMBL" id="GAJ12309.1"/>
    </source>
</evidence>
<organism evidence="1">
    <name type="scientific">marine sediment metagenome</name>
    <dbReference type="NCBI Taxonomy" id="412755"/>
    <lineage>
        <taxon>unclassified sequences</taxon>
        <taxon>metagenomes</taxon>
        <taxon>ecological metagenomes</taxon>
    </lineage>
</organism>
<dbReference type="AlphaFoldDB" id="X1U483"/>
<reference evidence="1" key="1">
    <citation type="journal article" date="2014" name="Front. Microbiol.">
        <title>High frequency of phylogenetically diverse reductive dehalogenase-homologous genes in deep subseafloor sedimentary metagenomes.</title>
        <authorList>
            <person name="Kawai M."/>
            <person name="Futagami T."/>
            <person name="Toyoda A."/>
            <person name="Takaki Y."/>
            <person name="Nishi S."/>
            <person name="Hori S."/>
            <person name="Arai W."/>
            <person name="Tsubouchi T."/>
            <person name="Morono Y."/>
            <person name="Uchiyama I."/>
            <person name="Ito T."/>
            <person name="Fujiyama A."/>
            <person name="Inagaki F."/>
            <person name="Takami H."/>
        </authorList>
    </citation>
    <scope>NUCLEOTIDE SEQUENCE</scope>
    <source>
        <strain evidence="1">Expedition CK06-06</strain>
    </source>
</reference>
<gene>
    <name evidence="1" type="ORF">S12H4_45835</name>
</gene>
<comment type="caution">
    <text evidence="1">The sequence shown here is derived from an EMBL/GenBank/DDBJ whole genome shotgun (WGS) entry which is preliminary data.</text>
</comment>
<accession>X1U483</accession>
<feature type="non-terminal residue" evidence="1">
    <location>
        <position position="1"/>
    </location>
</feature>